<dbReference type="PIRSF" id="PIRSF035170">
    <property type="entry name" value="HD_phosphohydro"/>
    <property type="match status" value="1"/>
</dbReference>
<evidence type="ECO:0000313" key="2">
    <source>
        <dbReference type="Proteomes" id="UP000683575"/>
    </source>
</evidence>
<gene>
    <name evidence="1" type="ORF">KRR39_23290</name>
</gene>
<dbReference type="InterPro" id="IPR009218">
    <property type="entry name" value="HD_phosphohydro"/>
</dbReference>
<sequence length="186" mass="20671">MPVALRDDLLAAYASPGRGYHDLQHLTEVLEHVEELTSPDDPVREAVLLAGWFHDAVYDGQDDDEERSARLAADSLGRDPLSDEVARLVRLTRTHRPAANDHAGQLLCDADLGILAAQPERYASYTAGVRREHAHVPDADFAAGRAAILRDLLAKPTLFHTPTARSRWEQRARANVTREIERLTGR</sequence>
<evidence type="ECO:0008006" key="3">
    <source>
        <dbReference type="Google" id="ProtNLM"/>
    </source>
</evidence>
<dbReference type="AlphaFoldDB" id="A0A975T4E0"/>
<dbReference type="EMBL" id="CP077062">
    <property type="protein sequence ID" value="QWZ10755.1"/>
    <property type="molecule type" value="Genomic_DNA"/>
</dbReference>
<dbReference type="PANTHER" id="PTHR21174">
    <property type="match status" value="1"/>
</dbReference>
<accession>A0A975T4E0</accession>
<protein>
    <recommendedName>
        <fullName evidence="3">Metal-dependent phosphohydrolase</fullName>
    </recommendedName>
</protein>
<keyword evidence="2" id="KW-1185">Reference proteome</keyword>
<name>A0A975T4E0_9ACTN</name>
<reference evidence="1" key="1">
    <citation type="submission" date="2021-06" db="EMBL/GenBank/DDBJ databases">
        <title>Complete genome sequence of Nocardioides sp. G188.</title>
        <authorList>
            <person name="Im W.-T."/>
        </authorList>
    </citation>
    <scope>NUCLEOTIDE SEQUENCE</scope>
    <source>
        <strain evidence="1">G188</strain>
    </source>
</reference>
<organism evidence="1 2">
    <name type="scientific">Nocardioides panacis</name>
    <dbReference type="NCBI Taxonomy" id="2849501"/>
    <lineage>
        <taxon>Bacteria</taxon>
        <taxon>Bacillati</taxon>
        <taxon>Actinomycetota</taxon>
        <taxon>Actinomycetes</taxon>
        <taxon>Propionibacteriales</taxon>
        <taxon>Nocardioidaceae</taxon>
        <taxon>Nocardioides</taxon>
    </lineage>
</organism>
<dbReference type="KEGG" id="nps:KRR39_23290"/>
<proteinExistence type="predicted"/>
<dbReference type="Proteomes" id="UP000683575">
    <property type="component" value="Chromosome"/>
</dbReference>
<dbReference type="PANTHER" id="PTHR21174:SF0">
    <property type="entry name" value="HD PHOSPHOHYDROLASE FAMILY PROTEIN-RELATED"/>
    <property type="match status" value="1"/>
</dbReference>
<evidence type="ECO:0000313" key="1">
    <source>
        <dbReference type="EMBL" id="QWZ10755.1"/>
    </source>
</evidence>